<evidence type="ECO:0000259" key="1">
    <source>
        <dbReference type="Pfam" id="PF19054"/>
    </source>
</evidence>
<evidence type="ECO:0000313" key="2">
    <source>
        <dbReference type="EMBL" id="MDT0310044.1"/>
    </source>
</evidence>
<name>A0ABU2LEQ8_9ACTN</name>
<protein>
    <submittedName>
        <fullName evidence="2">DUF5753 domain-containing protein</fullName>
    </submittedName>
</protein>
<proteinExistence type="predicted"/>
<feature type="domain" description="DUF5753" evidence="1">
    <location>
        <begin position="9"/>
        <end position="136"/>
    </location>
</feature>
<organism evidence="2 3">
    <name type="scientific">Streptomyces boetiae</name>
    <dbReference type="NCBI Taxonomy" id="3075541"/>
    <lineage>
        <taxon>Bacteria</taxon>
        <taxon>Bacillati</taxon>
        <taxon>Actinomycetota</taxon>
        <taxon>Actinomycetes</taxon>
        <taxon>Kitasatosporales</taxon>
        <taxon>Streptomycetaceae</taxon>
        <taxon>Streptomyces</taxon>
    </lineage>
</organism>
<reference evidence="3" key="1">
    <citation type="submission" date="2023-07" db="EMBL/GenBank/DDBJ databases">
        <title>30 novel species of actinomycetes from the DSMZ collection.</title>
        <authorList>
            <person name="Nouioui I."/>
        </authorList>
    </citation>
    <scope>NUCLEOTIDE SEQUENCE [LARGE SCALE GENOMIC DNA]</scope>
    <source>
        <strain evidence="3">DSM 44917</strain>
    </source>
</reference>
<gene>
    <name evidence="2" type="ORF">RM780_24265</name>
</gene>
<evidence type="ECO:0000313" key="3">
    <source>
        <dbReference type="Proteomes" id="UP001183388"/>
    </source>
</evidence>
<dbReference type="EMBL" id="JAVREN010000054">
    <property type="protein sequence ID" value="MDT0310044.1"/>
    <property type="molecule type" value="Genomic_DNA"/>
</dbReference>
<dbReference type="RefSeq" id="WP_311633018.1">
    <property type="nucleotide sequence ID" value="NZ_JAVREN010000054.1"/>
</dbReference>
<comment type="caution">
    <text evidence="2">The sequence shown here is derived from an EMBL/GenBank/DDBJ whole genome shotgun (WGS) entry which is preliminary data.</text>
</comment>
<sequence length="145" mass="15613">MQDSRGQCLLTRVTDPPTLRAAIGEAILRRPLGGPKEMAAQLAHLVYVSELPNLDLRGVPFAAGPHPGILTGPSSIPRFPLSGDGTEAEPPTVYADGFTGGLYLDKPNEVQRFDAAFQEIWQASLDEQASRRLLAEVAGSYERQG</sequence>
<accession>A0ABU2LEQ8</accession>
<keyword evidence="3" id="KW-1185">Reference proteome</keyword>
<dbReference type="Proteomes" id="UP001183388">
    <property type="component" value="Unassembled WGS sequence"/>
</dbReference>
<dbReference type="InterPro" id="IPR043917">
    <property type="entry name" value="DUF5753"/>
</dbReference>
<dbReference type="Pfam" id="PF19054">
    <property type="entry name" value="DUF5753"/>
    <property type="match status" value="1"/>
</dbReference>